<keyword evidence="2" id="KW-1133">Transmembrane helix</keyword>
<dbReference type="EMBL" id="BTSY01000004">
    <property type="protein sequence ID" value="GMT22420.1"/>
    <property type="molecule type" value="Genomic_DNA"/>
</dbReference>
<evidence type="ECO:0000313" key="3">
    <source>
        <dbReference type="EMBL" id="GMT22420.1"/>
    </source>
</evidence>
<organism evidence="3 4">
    <name type="scientific">Pristionchus fissidentatus</name>
    <dbReference type="NCBI Taxonomy" id="1538716"/>
    <lineage>
        <taxon>Eukaryota</taxon>
        <taxon>Metazoa</taxon>
        <taxon>Ecdysozoa</taxon>
        <taxon>Nematoda</taxon>
        <taxon>Chromadorea</taxon>
        <taxon>Rhabditida</taxon>
        <taxon>Rhabditina</taxon>
        <taxon>Diplogasteromorpha</taxon>
        <taxon>Diplogasteroidea</taxon>
        <taxon>Neodiplogasteridae</taxon>
        <taxon>Pristionchus</taxon>
    </lineage>
</organism>
<feature type="non-terminal residue" evidence="3">
    <location>
        <position position="1"/>
    </location>
</feature>
<feature type="transmembrane region" description="Helical" evidence="2">
    <location>
        <begin position="271"/>
        <end position="290"/>
    </location>
</feature>
<proteinExistence type="predicted"/>
<evidence type="ECO:0000313" key="4">
    <source>
        <dbReference type="Proteomes" id="UP001432322"/>
    </source>
</evidence>
<keyword evidence="4" id="KW-1185">Reference proteome</keyword>
<gene>
    <name evidence="3" type="ORF">PFISCL1PPCAC_13717</name>
</gene>
<accession>A0AAV5VV51</accession>
<reference evidence="3" key="1">
    <citation type="submission" date="2023-10" db="EMBL/GenBank/DDBJ databases">
        <title>Genome assembly of Pristionchus species.</title>
        <authorList>
            <person name="Yoshida K."/>
            <person name="Sommer R.J."/>
        </authorList>
    </citation>
    <scope>NUCLEOTIDE SEQUENCE</scope>
    <source>
        <strain evidence="3">RS5133</strain>
    </source>
</reference>
<feature type="transmembrane region" description="Helical" evidence="2">
    <location>
        <begin position="81"/>
        <end position="103"/>
    </location>
</feature>
<feature type="region of interest" description="Disordered" evidence="1">
    <location>
        <begin position="1"/>
        <end position="46"/>
    </location>
</feature>
<dbReference type="Proteomes" id="UP001432322">
    <property type="component" value="Unassembled WGS sequence"/>
</dbReference>
<feature type="transmembrane region" description="Helical" evidence="2">
    <location>
        <begin position="183"/>
        <end position="204"/>
    </location>
</feature>
<keyword evidence="2" id="KW-0812">Transmembrane</keyword>
<feature type="non-terminal residue" evidence="3">
    <location>
        <position position="340"/>
    </location>
</feature>
<protein>
    <recommendedName>
        <fullName evidence="5">G protein-coupled receptor</fullName>
    </recommendedName>
</protein>
<evidence type="ECO:0000256" key="1">
    <source>
        <dbReference type="SAM" id="MobiDB-lite"/>
    </source>
</evidence>
<dbReference type="Gene3D" id="1.20.1070.10">
    <property type="entry name" value="Rhodopsin 7-helix transmembrane proteins"/>
    <property type="match status" value="1"/>
</dbReference>
<feature type="transmembrane region" description="Helical" evidence="2">
    <location>
        <begin position="296"/>
        <end position="319"/>
    </location>
</feature>
<feature type="transmembrane region" description="Helical" evidence="2">
    <location>
        <begin position="224"/>
        <end position="250"/>
    </location>
</feature>
<feature type="transmembrane region" description="Helical" evidence="2">
    <location>
        <begin position="115"/>
        <end position="135"/>
    </location>
</feature>
<dbReference type="AlphaFoldDB" id="A0AAV5VV51"/>
<feature type="transmembrane region" description="Helical" evidence="2">
    <location>
        <begin position="147"/>
        <end position="171"/>
    </location>
</feature>
<sequence length="340" mass="38182">SSTSTTTTTTVTPSSTNTASTTSSSTTSTTTSTTTTTTTETPTTTTTACPDVNSNGICDTYESLRCEYAVLNGTSYTVAKIITYIATIWVVLWCLITIIVNIMHKNTGHHRWIHLLEELGIIVLWVFMGILNLTLRNNVSFCKIISVVIHYFIVMIAACFVFEAIFANSMVHNKKKLNGCFPAFLNYLVPILIALIPCLATYFTNKQYYGVNGMHCFVFTELEIMYAFVLPVWALLMIASFVSSLGNLACDMTSHDQDHRQCYWAKKSCKILSFLAFWTFFAYLACMFGSSSQRLWVLILFVLQSLFLGPLIFVAHTFCHVNTSSKWYRPSLPGRFYTPC</sequence>
<evidence type="ECO:0008006" key="5">
    <source>
        <dbReference type="Google" id="ProtNLM"/>
    </source>
</evidence>
<evidence type="ECO:0000256" key="2">
    <source>
        <dbReference type="SAM" id="Phobius"/>
    </source>
</evidence>
<keyword evidence="2" id="KW-0472">Membrane</keyword>
<comment type="caution">
    <text evidence="3">The sequence shown here is derived from an EMBL/GenBank/DDBJ whole genome shotgun (WGS) entry which is preliminary data.</text>
</comment>
<name>A0AAV5VV51_9BILA</name>